<name>A0A175VP68_9PEZI</name>
<dbReference type="Proteomes" id="UP000078237">
    <property type="component" value="Unassembled WGS sequence"/>
</dbReference>
<evidence type="ECO:0000313" key="1">
    <source>
        <dbReference type="EMBL" id="KXX72850.1"/>
    </source>
</evidence>
<dbReference type="OrthoDB" id="4364812at2759"/>
<reference evidence="1 2" key="1">
    <citation type="journal article" date="2016" name="Genome Announc.">
        <title>Genome Sequence of Madurella mycetomatis mm55, Isolated from a Human Mycetoma Case in Sudan.</title>
        <authorList>
            <person name="Smit S."/>
            <person name="Derks M.F."/>
            <person name="Bervoets S."/>
            <person name="Fahal A."/>
            <person name="van Leeuwen W."/>
            <person name="van Belkum A."/>
            <person name="van de Sande W.W."/>
        </authorList>
    </citation>
    <scope>NUCLEOTIDE SEQUENCE [LARGE SCALE GENOMIC DNA]</scope>
    <source>
        <strain evidence="2">mm55</strain>
    </source>
</reference>
<comment type="caution">
    <text evidence="1">The sequence shown here is derived from an EMBL/GenBank/DDBJ whole genome shotgun (WGS) entry which is preliminary data.</text>
</comment>
<dbReference type="VEuPathDB" id="FungiDB:MMYC01_210576"/>
<proteinExistence type="predicted"/>
<dbReference type="AlphaFoldDB" id="A0A175VP68"/>
<accession>A0A175VP68</accession>
<dbReference type="EMBL" id="LCTW02000639">
    <property type="protein sequence ID" value="KXX72850.1"/>
    <property type="molecule type" value="Genomic_DNA"/>
</dbReference>
<protein>
    <submittedName>
        <fullName evidence="1">Uncharacterized protein</fullName>
    </submittedName>
</protein>
<evidence type="ECO:0000313" key="2">
    <source>
        <dbReference type="Proteomes" id="UP000078237"/>
    </source>
</evidence>
<gene>
    <name evidence="1" type="ORF">MMYC01_210576</name>
</gene>
<organism evidence="1 2">
    <name type="scientific">Madurella mycetomatis</name>
    <dbReference type="NCBI Taxonomy" id="100816"/>
    <lineage>
        <taxon>Eukaryota</taxon>
        <taxon>Fungi</taxon>
        <taxon>Dikarya</taxon>
        <taxon>Ascomycota</taxon>
        <taxon>Pezizomycotina</taxon>
        <taxon>Sordariomycetes</taxon>
        <taxon>Sordariomycetidae</taxon>
        <taxon>Sordariales</taxon>
        <taxon>Sordariales incertae sedis</taxon>
        <taxon>Madurella</taxon>
    </lineage>
</organism>
<dbReference type="STRING" id="100816.A0A175VP68"/>
<keyword evidence="2" id="KW-1185">Reference proteome</keyword>
<sequence length="300" mass="34443">MSADSETAAPAWGALPVEQYLIRNWDHSSELSTEEQRRQLVEAYIDEGVLDLELLSSPPSRVPTDAEVADILAPWRPQKLRRIAAAHLGLLPFEGQGPHFYLLRTYYGGGADDDAKLRSWLDENLNNFDIEPEYGWFSVLDDAELFGVGDCWQEVYDLFPELAAPEPDRRFTEEHVAWALKRAKRLIKNDPDESEDEHYADAIRQVAALGGPPWLIVIDEEAFRTEELGLIFRDLKGNPVKEAEIEPYMLNEFYGRYERGMMYEGHWEHANVPKKYRVPGEIMRRLLPLVKGESLDVTRV</sequence>